<reference evidence="2 3" key="1">
    <citation type="journal article" date="2019" name="Sci. Rep.">
        <title>Orb-weaving spider Araneus ventricosus genome elucidates the spidroin gene catalogue.</title>
        <authorList>
            <person name="Kono N."/>
            <person name="Nakamura H."/>
            <person name="Ohtoshi R."/>
            <person name="Moran D.A.P."/>
            <person name="Shinohara A."/>
            <person name="Yoshida Y."/>
            <person name="Fujiwara M."/>
            <person name="Mori M."/>
            <person name="Tomita M."/>
            <person name="Arakawa K."/>
        </authorList>
    </citation>
    <scope>NUCLEOTIDE SEQUENCE [LARGE SCALE GENOMIC DNA]</scope>
</reference>
<proteinExistence type="predicted"/>
<feature type="compositionally biased region" description="Polar residues" evidence="1">
    <location>
        <begin position="68"/>
        <end position="77"/>
    </location>
</feature>
<dbReference type="AlphaFoldDB" id="A0A4Y2QI03"/>
<gene>
    <name evidence="2" type="ORF">AVEN_207092_1</name>
</gene>
<comment type="caution">
    <text evidence="2">The sequence shown here is derived from an EMBL/GenBank/DDBJ whole genome shotgun (WGS) entry which is preliminary data.</text>
</comment>
<evidence type="ECO:0000256" key="1">
    <source>
        <dbReference type="SAM" id="MobiDB-lite"/>
    </source>
</evidence>
<dbReference type="OrthoDB" id="9909311at2759"/>
<dbReference type="Proteomes" id="UP000499080">
    <property type="component" value="Unassembled WGS sequence"/>
</dbReference>
<protein>
    <submittedName>
        <fullName evidence="2">Uncharacterized protein</fullName>
    </submittedName>
</protein>
<sequence>YVNYDKDIMTLKLLTIDELIEEKLCGANLGDVEELIPSSFKDAMDSIEKLRTYFLSSSSDRGSKLRGPSQNSPRVAS</sequence>
<dbReference type="EMBL" id="BGPR01138776">
    <property type="protein sequence ID" value="GBN62905.1"/>
    <property type="molecule type" value="Genomic_DNA"/>
</dbReference>
<keyword evidence="3" id="KW-1185">Reference proteome</keyword>
<feature type="non-terminal residue" evidence="2">
    <location>
        <position position="1"/>
    </location>
</feature>
<evidence type="ECO:0000313" key="2">
    <source>
        <dbReference type="EMBL" id="GBN62905.1"/>
    </source>
</evidence>
<accession>A0A4Y2QI03</accession>
<organism evidence="2 3">
    <name type="scientific">Araneus ventricosus</name>
    <name type="common">Orbweaver spider</name>
    <name type="synonym">Epeira ventricosa</name>
    <dbReference type="NCBI Taxonomy" id="182803"/>
    <lineage>
        <taxon>Eukaryota</taxon>
        <taxon>Metazoa</taxon>
        <taxon>Ecdysozoa</taxon>
        <taxon>Arthropoda</taxon>
        <taxon>Chelicerata</taxon>
        <taxon>Arachnida</taxon>
        <taxon>Araneae</taxon>
        <taxon>Araneomorphae</taxon>
        <taxon>Entelegynae</taxon>
        <taxon>Araneoidea</taxon>
        <taxon>Araneidae</taxon>
        <taxon>Araneus</taxon>
    </lineage>
</organism>
<evidence type="ECO:0000313" key="3">
    <source>
        <dbReference type="Proteomes" id="UP000499080"/>
    </source>
</evidence>
<name>A0A4Y2QI03_ARAVE</name>
<feature type="region of interest" description="Disordered" evidence="1">
    <location>
        <begin position="57"/>
        <end position="77"/>
    </location>
</feature>